<feature type="domain" description="HTH gntR-type" evidence="4">
    <location>
        <begin position="3"/>
        <end position="70"/>
    </location>
</feature>
<accession>A0A242KVR3</accession>
<dbReference type="Pfam" id="PF00392">
    <property type="entry name" value="GntR"/>
    <property type="match status" value="1"/>
</dbReference>
<evidence type="ECO:0000259" key="4">
    <source>
        <dbReference type="PROSITE" id="PS50949"/>
    </source>
</evidence>
<dbReference type="PROSITE" id="PS50949">
    <property type="entry name" value="HTH_GNTR"/>
    <property type="match status" value="1"/>
</dbReference>
<dbReference type="GO" id="GO:0003700">
    <property type="term" value="F:DNA-binding transcription factor activity"/>
    <property type="evidence" value="ECO:0007669"/>
    <property type="project" value="InterPro"/>
</dbReference>
<dbReference type="EMBL" id="NGMS01000002">
    <property type="protein sequence ID" value="OTP25421.1"/>
    <property type="molecule type" value="Genomic_DNA"/>
</dbReference>
<dbReference type="PANTHER" id="PTHR43537">
    <property type="entry name" value="TRANSCRIPTIONAL REGULATOR, GNTR FAMILY"/>
    <property type="match status" value="1"/>
</dbReference>
<organism evidence="5 6">
    <name type="scientific">Enterococcus mundtii</name>
    <dbReference type="NCBI Taxonomy" id="53346"/>
    <lineage>
        <taxon>Bacteria</taxon>
        <taxon>Bacillati</taxon>
        <taxon>Bacillota</taxon>
        <taxon>Bacilli</taxon>
        <taxon>Lactobacillales</taxon>
        <taxon>Enterococcaceae</taxon>
        <taxon>Enterococcus</taxon>
    </lineage>
</organism>
<dbReference type="GO" id="GO:0003677">
    <property type="term" value="F:DNA binding"/>
    <property type="evidence" value="ECO:0007669"/>
    <property type="project" value="UniProtKB-KW"/>
</dbReference>
<dbReference type="CDD" id="cd07377">
    <property type="entry name" value="WHTH_GntR"/>
    <property type="match status" value="1"/>
</dbReference>
<dbReference type="SUPFAM" id="SSF46785">
    <property type="entry name" value="Winged helix' DNA-binding domain"/>
    <property type="match status" value="1"/>
</dbReference>
<evidence type="ECO:0000313" key="5">
    <source>
        <dbReference type="EMBL" id="OTP25421.1"/>
    </source>
</evidence>
<dbReference type="Proteomes" id="UP000195024">
    <property type="component" value="Unassembled WGS sequence"/>
</dbReference>
<evidence type="ECO:0000256" key="3">
    <source>
        <dbReference type="ARBA" id="ARBA00023163"/>
    </source>
</evidence>
<dbReference type="InterPro" id="IPR008920">
    <property type="entry name" value="TF_FadR/GntR_C"/>
</dbReference>
<dbReference type="Pfam" id="PF07729">
    <property type="entry name" value="FCD"/>
    <property type="match status" value="1"/>
</dbReference>
<dbReference type="Gene3D" id="1.20.120.530">
    <property type="entry name" value="GntR ligand-binding domain-like"/>
    <property type="match status" value="1"/>
</dbReference>
<dbReference type="RefSeq" id="WP_086335336.1">
    <property type="nucleotide sequence ID" value="NZ_JADNBP010000006.1"/>
</dbReference>
<proteinExistence type="predicted"/>
<evidence type="ECO:0000256" key="1">
    <source>
        <dbReference type="ARBA" id="ARBA00023015"/>
    </source>
</evidence>
<name>A0A242KVR3_ENTMU</name>
<dbReference type="InterPro" id="IPR036388">
    <property type="entry name" value="WH-like_DNA-bd_sf"/>
</dbReference>
<evidence type="ECO:0000256" key="2">
    <source>
        <dbReference type="ARBA" id="ARBA00023125"/>
    </source>
</evidence>
<gene>
    <name evidence="5" type="ORF">A5802_002574</name>
</gene>
<dbReference type="AlphaFoldDB" id="A0A242KVR3"/>
<sequence length="225" mass="26463">MGNNLQQQAYEAIRQQIIYSELAPGSKLSDRVLEEQLAIGRTPIREALIQLRNQELIKTIPQSGTYISKIDIRSADLARYMREKLEQPILQECSAKMNDKAHQRLEMILEQTDQAILAQDKKTFFLLDKAFHQMCYKVAGKEEIWTWLESYSTHLDRFRWLRLTISELDWGRVLDEHQLLLKSMKEHSLDEVGFLCNLHLHMIIEEQEQVILHYPSYFETISSEA</sequence>
<dbReference type="SMART" id="SM00345">
    <property type="entry name" value="HTH_GNTR"/>
    <property type="match status" value="1"/>
</dbReference>
<dbReference type="SUPFAM" id="SSF48008">
    <property type="entry name" value="GntR ligand-binding domain-like"/>
    <property type="match status" value="1"/>
</dbReference>
<keyword evidence="2" id="KW-0238">DNA-binding</keyword>
<evidence type="ECO:0000313" key="6">
    <source>
        <dbReference type="Proteomes" id="UP000195024"/>
    </source>
</evidence>
<dbReference type="InterPro" id="IPR000524">
    <property type="entry name" value="Tscrpt_reg_HTH_GntR"/>
</dbReference>
<protein>
    <submittedName>
        <fullName evidence="5">GntR family transcriptional regulator</fullName>
    </submittedName>
</protein>
<keyword evidence="3" id="KW-0804">Transcription</keyword>
<keyword evidence="1" id="KW-0805">Transcription regulation</keyword>
<comment type="caution">
    <text evidence="5">The sequence shown here is derived from an EMBL/GenBank/DDBJ whole genome shotgun (WGS) entry which is preliminary data.</text>
</comment>
<dbReference type="PANTHER" id="PTHR43537:SF45">
    <property type="entry name" value="GNTR FAMILY REGULATORY PROTEIN"/>
    <property type="match status" value="1"/>
</dbReference>
<dbReference type="InterPro" id="IPR011711">
    <property type="entry name" value="GntR_C"/>
</dbReference>
<dbReference type="InterPro" id="IPR036390">
    <property type="entry name" value="WH_DNA-bd_sf"/>
</dbReference>
<reference evidence="5 6" key="1">
    <citation type="submission" date="2017-05" db="EMBL/GenBank/DDBJ databases">
        <title>The Genome Sequence of Enterococcus mundtii 6B1_DIV0119.</title>
        <authorList>
            <consortium name="The Broad Institute Genomics Platform"/>
            <consortium name="The Broad Institute Genomic Center for Infectious Diseases"/>
            <person name="Earl A."/>
            <person name="Manson A."/>
            <person name="Schwartman J."/>
            <person name="Gilmore M."/>
            <person name="Abouelleil A."/>
            <person name="Cao P."/>
            <person name="Chapman S."/>
            <person name="Cusick C."/>
            <person name="Shea T."/>
            <person name="Young S."/>
            <person name="Neafsey D."/>
            <person name="Nusbaum C."/>
            <person name="Birren B."/>
        </authorList>
    </citation>
    <scope>NUCLEOTIDE SEQUENCE [LARGE SCALE GENOMIC DNA]</scope>
    <source>
        <strain evidence="5 6">6B1_DIV0119</strain>
    </source>
</reference>
<dbReference type="Gene3D" id="1.10.10.10">
    <property type="entry name" value="Winged helix-like DNA-binding domain superfamily/Winged helix DNA-binding domain"/>
    <property type="match status" value="1"/>
</dbReference>